<dbReference type="AlphaFoldDB" id="A0AAD6UUW0"/>
<evidence type="ECO:0000313" key="2">
    <source>
        <dbReference type="EMBL" id="KAJ7192879.1"/>
    </source>
</evidence>
<reference evidence="2" key="1">
    <citation type="submission" date="2023-03" db="EMBL/GenBank/DDBJ databases">
        <title>Massive genome expansion in bonnet fungi (Mycena s.s.) driven by repeated elements and novel gene families across ecological guilds.</title>
        <authorList>
            <consortium name="Lawrence Berkeley National Laboratory"/>
            <person name="Harder C.B."/>
            <person name="Miyauchi S."/>
            <person name="Viragh M."/>
            <person name="Kuo A."/>
            <person name="Thoen E."/>
            <person name="Andreopoulos B."/>
            <person name="Lu D."/>
            <person name="Skrede I."/>
            <person name="Drula E."/>
            <person name="Henrissat B."/>
            <person name="Morin E."/>
            <person name="Kohler A."/>
            <person name="Barry K."/>
            <person name="LaButti K."/>
            <person name="Morin E."/>
            <person name="Salamov A."/>
            <person name="Lipzen A."/>
            <person name="Mereny Z."/>
            <person name="Hegedus B."/>
            <person name="Baldrian P."/>
            <person name="Stursova M."/>
            <person name="Weitz H."/>
            <person name="Taylor A."/>
            <person name="Grigoriev I.V."/>
            <person name="Nagy L.G."/>
            <person name="Martin F."/>
            <person name="Kauserud H."/>
        </authorList>
    </citation>
    <scope>NUCLEOTIDE SEQUENCE</scope>
    <source>
        <strain evidence="2">9144</strain>
    </source>
</reference>
<protein>
    <submittedName>
        <fullName evidence="2">Uncharacterized protein</fullName>
    </submittedName>
</protein>
<proteinExistence type="predicted"/>
<evidence type="ECO:0000313" key="3">
    <source>
        <dbReference type="Proteomes" id="UP001219525"/>
    </source>
</evidence>
<gene>
    <name evidence="2" type="ORF">GGX14DRAFT_405935</name>
</gene>
<comment type="caution">
    <text evidence="2">The sequence shown here is derived from an EMBL/GenBank/DDBJ whole genome shotgun (WGS) entry which is preliminary data.</text>
</comment>
<evidence type="ECO:0000256" key="1">
    <source>
        <dbReference type="SAM" id="MobiDB-lite"/>
    </source>
</evidence>
<feature type="region of interest" description="Disordered" evidence="1">
    <location>
        <begin position="59"/>
        <end position="81"/>
    </location>
</feature>
<sequence>MSLLEPRPGAIEGASSIDMIRRSDIHGSSSILDQENYLSHGSRKTGARRNISIFKNTAAVSTRKTSARRKATTEKGGGRHVRLHKPFSRTKMVTVRHKHFKTSFGL</sequence>
<dbReference type="Proteomes" id="UP001219525">
    <property type="component" value="Unassembled WGS sequence"/>
</dbReference>
<keyword evidence="3" id="KW-1185">Reference proteome</keyword>
<dbReference type="EMBL" id="JARJCW010000114">
    <property type="protein sequence ID" value="KAJ7192879.1"/>
    <property type="molecule type" value="Genomic_DNA"/>
</dbReference>
<accession>A0AAD6UUW0</accession>
<organism evidence="2 3">
    <name type="scientific">Mycena pura</name>
    <dbReference type="NCBI Taxonomy" id="153505"/>
    <lineage>
        <taxon>Eukaryota</taxon>
        <taxon>Fungi</taxon>
        <taxon>Dikarya</taxon>
        <taxon>Basidiomycota</taxon>
        <taxon>Agaricomycotina</taxon>
        <taxon>Agaricomycetes</taxon>
        <taxon>Agaricomycetidae</taxon>
        <taxon>Agaricales</taxon>
        <taxon>Marasmiineae</taxon>
        <taxon>Mycenaceae</taxon>
        <taxon>Mycena</taxon>
    </lineage>
</organism>
<name>A0AAD6UUW0_9AGAR</name>